<dbReference type="Gene3D" id="2.130.10.10">
    <property type="entry name" value="YVTN repeat-like/Quinoprotein amine dehydrogenase"/>
    <property type="match status" value="1"/>
</dbReference>
<gene>
    <name evidence="3" type="ORF">GOM49_12700</name>
</gene>
<evidence type="ECO:0000313" key="4">
    <source>
        <dbReference type="Proteomes" id="UP000422764"/>
    </source>
</evidence>
<keyword evidence="4" id="KW-1185">Reference proteome</keyword>
<dbReference type="InterPro" id="IPR053369">
    <property type="entry name" value="SrfA-induced_signal"/>
</dbReference>
<dbReference type="Proteomes" id="UP000422764">
    <property type="component" value="Chromosome"/>
</dbReference>
<dbReference type="Pfam" id="PF16472">
    <property type="entry name" value="DUF5050"/>
    <property type="match status" value="2"/>
</dbReference>
<dbReference type="SUPFAM" id="SSF69304">
    <property type="entry name" value="Tricorn protease N-terminal domain"/>
    <property type="match status" value="1"/>
</dbReference>
<dbReference type="InterPro" id="IPR001611">
    <property type="entry name" value="Leu-rich_rpt"/>
</dbReference>
<evidence type="ECO:0000313" key="3">
    <source>
        <dbReference type="EMBL" id="QGU95840.1"/>
    </source>
</evidence>
<evidence type="ECO:0000259" key="1">
    <source>
        <dbReference type="Pfam" id="PF07532"/>
    </source>
</evidence>
<feature type="domain" description="Bacterial Ig-like" evidence="1">
    <location>
        <begin position="162"/>
        <end position="219"/>
    </location>
</feature>
<dbReference type="PROSITE" id="PS51450">
    <property type="entry name" value="LRR"/>
    <property type="match status" value="2"/>
</dbReference>
<dbReference type="AlphaFoldDB" id="A0A6I6EU50"/>
<dbReference type="Gene3D" id="3.80.10.10">
    <property type="entry name" value="Ribonuclease Inhibitor"/>
    <property type="match status" value="1"/>
</dbReference>
<dbReference type="SUPFAM" id="SSF52058">
    <property type="entry name" value="L domain-like"/>
    <property type="match status" value="1"/>
</dbReference>
<proteinExistence type="predicted"/>
<organism evidence="3 4">
    <name type="scientific">Clostridium bovifaecis</name>
    <dbReference type="NCBI Taxonomy" id="2184719"/>
    <lineage>
        <taxon>Bacteria</taxon>
        <taxon>Bacillati</taxon>
        <taxon>Bacillota</taxon>
        <taxon>Clostridia</taxon>
        <taxon>Eubacteriales</taxon>
        <taxon>Clostridiaceae</taxon>
        <taxon>Clostridium</taxon>
    </lineage>
</organism>
<dbReference type="EMBL" id="CP046522">
    <property type="protein sequence ID" value="QGU95840.1"/>
    <property type="molecule type" value="Genomic_DNA"/>
</dbReference>
<dbReference type="Pfam" id="PF07532">
    <property type="entry name" value="Big_4"/>
    <property type="match status" value="1"/>
</dbReference>
<reference evidence="3 4" key="1">
    <citation type="submission" date="2019-12" db="EMBL/GenBank/DDBJ databases">
        <title>Genome sequenceing of Clostridium bovifaecis.</title>
        <authorList>
            <person name="Yao Y."/>
        </authorList>
    </citation>
    <scope>NUCLEOTIDE SEQUENCE [LARGE SCALE GENOMIC DNA]</scope>
    <source>
        <strain evidence="3 4">BXX</strain>
    </source>
</reference>
<evidence type="ECO:0000259" key="2">
    <source>
        <dbReference type="Pfam" id="PF16472"/>
    </source>
</evidence>
<dbReference type="InterPro" id="IPR015943">
    <property type="entry name" value="WD40/YVTN_repeat-like_dom_sf"/>
</dbReference>
<sequence>MLLKQKAVQLIHKDIYYKDAKNITELDLSNKGITDLEGMQYFINLASLNLSNNSIANTESLGNLRNLKKLNLSNAGIKNNDNGSKNNIEYISNLVNLNELRLDYNYNIIDITPLKNLSSLTTLYLPTGKTNDFYLPTSDYYYNLINKNFNISSTGLITIERIDDIFLNINKGDKYDLPSTVTAKMNNASTRQLEIIWDNYNVDTAVPGVYNYYGTVEGYTRKIKLTLNVIEDRFKFRGNSIGNIMNKGLAASDDKWIYYSNLNDGGKLYKEPLQGGRVEPLTYDEVSYINVYDGWVYFLSKGDMYRIKSDGSSLTRITSDNAAYINLVDGYLYYFDPTKGGIWKIDIDDIGYGEVSASKIRDGNNNPYSWDMYTQIAVENDYVYFQNLQDSLSLYKMRIDGSETYSKINTGEVRNINIYGDYLYFTEGNKIYKIRKNGSDKVSVTYRSSDYINVSEGWIYFRNDSDGGKLYKIKTDGSYLTKLSDDKVRNINVIENYIYYVNESDGFKLARIEK</sequence>
<name>A0A6I6EU50_9CLOT</name>
<dbReference type="InterPro" id="IPR011081">
    <property type="entry name" value="Big_4"/>
</dbReference>
<protein>
    <submittedName>
        <fullName evidence="3">DUF5050 domain-containing protein</fullName>
    </submittedName>
</protein>
<accession>A0A6I6EU50</accession>
<dbReference type="PANTHER" id="PTHR32256">
    <property type="match status" value="1"/>
</dbReference>
<feature type="domain" description="Prolow-density lipoprotein receptor-related protein 1-like beta-propeller" evidence="2">
    <location>
        <begin position="239"/>
        <end position="356"/>
    </location>
</feature>
<dbReference type="PANTHER" id="PTHR32256:SF17">
    <property type="entry name" value="EGF-LIKE DOMAIN-CONTAINING PROTEIN"/>
    <property type="match status" value="1"/>
</dbReference>
<feature type="domain" description="Prolow-density lipoprotein receptor-related protein 1-like beta-propeller" evidence="2">
    <location>
        <begin position="377"/>
        <end position="512"/>
    </location>
</feature>
<dbReference type="InterPro" id="IPR032485">
    <property type="entry name" value="LRP1-like_beta_prop"/>
</dbReference>
<dbReference type="InterPro" id="IPR032675">
    <property type="entry name" value="LRR_dom_sf"/>
</dbReference>